<dbReference type="SUPFAM" id="SSF81330">
    <property type="entry name" value="Gated mechanosensitive channel"/>
    <property type="match status" value="1"/>
</dbReference>
<name>A0A9P6UC65_9FUNG</name>
<feature type="compositionally biased region" description="Polar residues" evidence="5">
    <location>
        <begin position="188"/>
        <end position="199"/>
    </location>
</feature>
<evidence type="ECO:0000256" key="1">
    <source>
        <dbReference type="ARBA" id="ARBA00004141"/>
    </source>
</evidence>
<feature type="transmembrane region" description="Helical" evidence="6">
    <location>
        <begin position="82"/>
        <end position="100"/>
    </location>
</feature>
<gene>
    <name evidence="7" type="ORF">DFQ27_009078</name>
</gene>
<evidence type="ECO:0000256" key="4">
    <source>
        <dbReference type="ARBA" id="ARBA00023136"/>
    </source>
</evidence>
<dbReference type="AlphaFoldDB" id="A0A9P6UC65"/>
<evidence type="ECO:0000256" key="6">
    <source>
        <dbReference type="SAM" id="Phobius"/>
    </source>
</evidence>
<keyword evidence="4 6" id="KW-0472">Membrane</keyword>
<sequence>MQTLVSPEHHAMLEQVVVTVRDSADVTQKADILTPPLSLWAMGTNLENSFFVLRHGRTPDMVYATVEEAQADGAVTENTGHFIKACINFVFIAFCLFWVMKAMHNIRKERIRPPPKVKTCNWCRESIALDAFRCRYCQSYVKDIPGLEDCGVGMFVTIKKPKPTLPPLPPPTSDGGSDGGGGAADKNGSVNGATATSNHAPGDTGGDGGSEKAGDDPTPSLSRTMTGSTTLESAADPQRKPTGSTTTTIGPAEGKRIAAELAQANSSS</sequence>
<dbReference type="Pfam" id="PF01741">
    <property type="entry name" value="MscL"/>
    <property type="match status" value="1"/>
</dbReference>
<dbReference type="PANTHER" id="PTHR30266">
    <property type="entry name" value="MECHANOSENSITIVE CHANNEL MSCL"/>
    <property type="match status" value="1"/>
</dbReference>
<keyword evidence="3 6" id="KW-1133">Transmembrane helix</keyword>
<dbReference type="Proteomes" id="UP000807716">
    <property type="component" value="Unassembled WGS sequence"/>
</dbReference>
<proteinExistence type="predicted"/>
<protein>
    <submittedName>
        <fullName evidence="7">Uncharacterized protein</fullName>
    </submittedName>
</protein>
<accession>A0A9P6UC65</accession>
<dbReference type="OrthoDB" id="10010920at2759"/>
<dbReference type="EMBL" id="JAAAJB010000008">
    <property type="protein sequence ID" value="KAG0270286.1"/>
    <property type="molecule type" value="Genomic_DNA"/>
</dbReference>
<dbReference type="Gene3D" id="1.10.1200.120">
    <property type="entry name" value="Large-conductance mechanosensitive channel, MscL, domain 1"/>
    <property type="match status" value="1"/>
</dbReference>
<evidence type="ECO:0000256" key="5">
    <source>
        <dbReference type="SAM" id="MobiDB-lite"/>
    </source>
</evidence>
<dbReference type="InterPro" id="IPR037673">
    <property type="entry name" value="MSC/AndL"/>
</dbReference>
<dbReference type="GO" id="GO:0008381">
    <property type="term" value="F:mechanosensitive monoatomic ion channel activity"/>
    <property type="evidence" value="ECO:0007669"/>
    <property type="project" value="TreeGrafter"/>
</dbReference>
<comment type="subcellular location">
    <subcellularLocation>
        <location evidence="1">Membrane</location>
        <topology evidence="1">Multi-pass membrane protein</topology>
    </subcellularLocation>
</comment>
<evidence type="ECO:0000313" key="7">
    <source>
        <dbReference type="EMBL" id="KAG0270286.1"/>
    </source>
</evidence>
<keyword evidence="2 6" id="KW-0812">Transmembrane</keyword>
<evidence type="ECO:0000256" key="3">
    <source>
        <dbReference type="ARBA" id="ARBA00022989"/>
    </source>
</evidence>
<evidence type="ECO:0000256" key="2">
    <source>
        <dbReference type="ARBA" id="ARBA00022692"/>
    </source>
</evidence>
<reference evidence="7" key="1">
    <citation type="journal article" date="2020" name="Fungal Divers.">
        <title>Resolving the Mortierellaceae phylogeny through synthesis of multi-gene phylogenetics and phylogenomics.</title>
        <authorList>
            <person name="Vandepol N."/>
            <person name="Liber J."/>
            <person name="Desiro A."/>
            <person name="Na H."/>
            <person name="Kennedy M."/>
            <person name="Barry K."/>
            <person name="Grigoriev I.V."/>
            <person name="Miller A.N."/>
            <person name="O'Donnell K."/>
            <person name="Stajich J.E."/>
            <person name="Bonito G."/>
        </authorList>
    </citation>
    <scope>NUCLEOTIDE SEQUENCE</scope>
    <source>
        <strain evidence="7">BC1065</strain>
    </source>
</reference>
<evidence type="ECO:0000313" key="8">
    <source>
        <dbReference type="Proteomes" id="UP000807716"/>
    </source>
</evidence>
<feature type="compositionally biased region" description="Polar residues" evidence="5">
    <location>
        <begin position="219"/>
        <end position="232"/>
    </location>
</feature>
<dbReference type="PANTHER" id="PTHR30266:SF2">
    <property type="entry name" value="LARGE-CONDUCTANCE MECHANOSENSITIVE CHANNEL"/>
    <property type="match status" value="1"/>
</dbReference>
<dbReference type="GO" id="GO:0016020">
    <property type="term" value="C:membrane"/>
    <property type="evidence" value="ECO:0007669"/>
    <property type="project" value="UniProtKB-SubCell"/>
</dbReference>
<feature type="compositionally biased region" description="Pro residues" evidence="5">
    <location>
        <begin position="163"/>
        <end position="172"/>
    </location>
</feature>
<feature type="region of interest" description="Disordered" evidence="5">
    <location>
        <begin position="161"/>
        <end position="253"/>
    </location>
</feature>
<keyword evidence="8" id="KW-1185">Reference proteome</keyword>
<comment type="caution">
    <text evidence="7">The sequence shown here is derived from an EMBL/GenBank/DDBJ whole genome shotgun (WGS) entry which is preliminary data.</text>
</comment>
<organism evidence="7 8">
    <name type="scientific">Actinomortierella ambigua</name>
    <dbReference type="NCBI Taxonomy" id="1343610"/>
    <lineage>
        <taxon>Eukaryota</taxon>
        <taxon>Fungi</taxon>
        <taxon>Fungi incertae sedis</taxon>
        <taxon>Mucoromycota</taxon>
        <taxon>Mortierellomycotina</taxon>
        <taxon>Mortierellomycetes</taxon>
        <taxon>Mortierellales</taxon>
        <taxon>Mortierellaceae</taxon>
        <taxon>Actinomortierella</taxon>
    </lineage>
</organism>
<dbReference type="InterPro" id="IPR036019">
    <property type="entry name" value="MscL_channel"/>
</dbReference>